<dbReference type="KEGG" id="mros:EHO51_11195"/>
<dbReference type="Gene3D" id="3.90.226.10">
    <property type="entry name" value="2-enoyl-CoA Hydratase, Chain A, domain 1"/>
    <property type="match status" value="1"/>
</dbReference>
<evidence type="ECO:0000256" key="2">
    <source>
        <dbReference type="SAM" id="Phobius"/>
    </source>
</evidence>
<evidence type="ECO:0000313" key="3">
    <source>
        <dbReference type="EMBL" id="AZG77259.1"/>
    </source>
</evidence>
<keyword evidence="2" id="KW-0472">Membrane</keyword>
<reference evidence="3 4" key="1">
    <citation type="submission" date="2018-11" db="EMBL/GenBank/DDBJ databases">
        <title>Genome squencing of methanotrophic bacteria isolated from alkaline groundwater in Korea.</title>
        <authorList>
            <person name="Nguyen L.N."/>
        </authorList>
    </citation>
    <scope>NUCLEOTIDE SEQUENCE [LARGE SCALE GENOMIC DNA]</scope>
    <source>
        <strain evidence="3 4">GW6</strain>
    </source>
</reference>
<dbReference type="Proteomes" id="UP000273982">
    <property type="component" value="Chromosome"/>
</dbReference>
<dbReference type="GO" id="GO:0008300">
    <property type="term" value="P:isoprenoid catabolic process"/>
    <property type="evidence" value="ECO:0007669"/>
    <property type="project" value="TreeGrafter"/>
</dbReference>
<keyword evidence="2" id="KW-0812">Transmembrane</keyword>
<sequence>MTTLLQSIDANGVATLTLNRPDKRNALDYELIGLLKDALEELDARADVRIITLEGAGDYFCAGGDIGSMIRVTQRSSTANEQDALALARMLRALDTVSKPTIALAKGVVVGGGVGLLACCDIVVAAADASFSLNEVRLGLLPAIVAPFLIRAIGLRQLRRYALTAERFSAAEAQMLGLVHRVAPRLEVNLAHAAIVADLLRGAPGAQADVKTFFAECDGHGVDAELLREAAHRLAARRSSAEAQEGLSAFLEKRAPHWIAAD</sequence>
<dbReference type="InterPro" id="IPR014748">
    <property type="entry name" value="Enoyl-CoA_hydra_C"/>
</dbReference>
<dbReference type="PANTHER" id="PTHR42964:SF1">
    <property type="entry name" value="POLYKETIDE BIOSYNTHESIS ENOYL-COA HYDRATASE PKSH-RELATED"/>
    <property type="match status" value="1"/>
</dbReference>
<dbReference type="RefSeq" id="WP_124738971.1">
    <property type="nucleotide sequence ID" value="NZ_CP034086.1"/>
</dbReference>
<gene>
    <name evidence="3" type="ORF">EHO51_11195</name>
</gene>
<feature type="transmembrane region" description="Helical" evidence="2">
    <location>
        <begin position="108"/>
        <end position="127"/>
    </location>
</feature>
<protein>
    <submittedName>
        <fullName evidence="3">Enoyl-CoA hydratase/isomerase family protein</fullName>
        <ecNumber evidence="3">4.2.1.17</ecNumber>
    </submittedName>
</protein>
<dbReference type="InterPro" id="IPR001753">
    <property type="entry name" value="Enoyl-CoA_hydra/iso"/>
</dbReference>
<dbReference type="AlphaFoldDB" id="A0A3G8M5I3"/>
<dbReference type="PANTHER" id="PTHR42964">
    <property type="entry name" value="ENOYL-COA HYDRATASE"/>
    <property type="match status" value="1"/>
</dbReference>
<organism evidence="3 4">
    <name type="scientific">Methylocystis rosea</name>
    <dbReference type="NCBI Taxonomy" id="173366"/>
    <lineage>
        <taxon>Bacteria</taxon>
        <taxon>Pseudomonadati</taxon>
        <taxon>Pseudomonadota</taxon>
        <taxon>Alphaproteobacteria</taxon>
        <taxon>Hyphomicrobiales</taxon>
        <taxon>Methylocystaceae</taxon>
        <taxon>Methylocystis</taxon>
    </lineage>
</organism>
<evidence type="ECO:0000256" key="1">
    <source>
        <dbReference type="ARBA" id="ARBA00005254"/>
    </source>
</evidence>
<evidence type="ECO:0000313" key="4">
    <source>
        <dbReference type="Proteomes" id="UP000273982"/>
    </source>
</evidence>
<keyword evidence="3" id="KW-0413">Isomerase</keyword>
<dbReference type="SUPFAM" id="SSF52096">
    <property type="entry name" value="ClpP/crotonase"/>
    <property type="match status" value="1"/>
</dbReference>
<accession>A0A3G8M5I3</accession>
<keyword evidence="3" id="KW-0456">Lyase</keyword>
<dbReference type="EC" id="4.2.1.17" evidence="3"/>
<dbReference type="GO" id="GO:0016853">
    <property type="term" value="F:isomerase activity"/>
    <property type="evidence" value="ECO:0007669"/>
    <property type="project" value="UniProtKB-KW"/>
</dbReference>
<dbReference type="InterPro" id="IPR029045">
    <property type="entry name" value="ClpP/crotonase-like_dom_sf"/>
</dbReference>
<dbReference type="CDD" id="cd06558">
    <property type="entry name" value="crotonase-like"/>
    <property type="match status" value="1"/>
</dbReference>
<keyword evidence="2" id="KW-1133">Transmembrane helix</keyword>
<dbReference type="Gene3D" id="1.10.12.10">
    <property type="entry name" value="Lyase 2-enoyl-coa Hydratase, Chain A, domain 2"/>
    <property type="match status" value="1"/>
</dbReference>
<comment type="similarity">
    <text evidence="1">Belongs to the enoyl-CoA hydratase/isomerase family.</text>
</comment>
<dbReference type="GO" id="GO:0004300">
    <property type="term" value="F:enoyl-CoA hydratase activity"/>
    <property type="evidence" value="ECO:0007669"/>
    <property type="project" value="UniProtKB-EC"/>
</dbReference>
<proteinExistence type="inferred from homology"/>
<dbReference type="InterPro" id="IPR051683">
    <property type="entry name" value="Enoyl-CoA_Hydratase/Isomerase"/>
</dbReference>
<dbReference type="Pfam" id="PF00378">
    <property type="entry name" value="ECH_1"/>
    <property type="match status" value="1"/>
</dbReference>
<name>A0A3G8M5I3_9HYPH</name>
<feature type="transmembrane region" description="Helical" evidence="2">
    <location>
        <begin position="139"/>
        <end position="158"/>
    </location>
</feature>
<dbReference type="EMBL" id="CP034086">
    <property type="protein sequence ID" value="AZG77259.1"/>
    <property type="molecule type" value="Genomic_DNA"/>
</dbReference>